<dbReference type="Proteomes" id="UP000000716">
    <property type="component" value="Chromosome"/>
</dbReference>
<proteinExistence type="predicted"/>
<organism evidence="2 3">
    <name type="scientific">Exiguobacterium sp. (strain ATCC BAA-1283 / AT1b)</name>
    <dbReference type="NCBI Taxonomy" id="360911"/>
    <lineage>
        <taxon>Bacteria</taxon>
        <taxon>Bacillati</taxon>
        <taxon>Bacillota</taxon>
        <taxon>Bacilli</taxon>
        <taxon>Bacillales</taxon>
        <taxon>Bacillales Family XII. Incertae Sedis</taxon>
        <taxon>Exiguobacterium</taxon>
    </lineage>
</organism>
<keyword evidence="1" id="KW-0472">Membrane</keyword>
<dbReference type="KEGG" id="eat:EAT1b_1868"/>
<gene>
    <name evidence="2" type="ordered locus">EAT1b_1868</name>
</gene>
<dbReference type="STRING" id="360911.EAT1b_1868"/>
<dbReference type="HOGENOM" id="CLU_2824732_0_0_9"/>
<reference evidence="2 3" key="1">
    <citation type="journal article" date="2011" name="J. Bacteriol.">
        <title>Complete genome sequence of the Thermophilic Bacterium Exiguobacterium sp. AT1b.</title>
        <authorList>
            <person name="Vishnivetskaya T.A."/>
            <person name="Lucas S."/>
            <person name="Copeland A."/>
            <person name="Lapidus A."/>
            <person name="Glavina Del Rio T."/>
            <person name="Dalin E."/>
            <person name="Tice H."/>
            <person name="Bruce D.C."/>
            <person name="Goodwin L.A."/>
            <person name="Pitluck S."/>
            <person name="Saunders E."/>
            <person name="Brettin T."/>
            <person name="Detter C."/>
            <person name="Han C."/>
            <person name="Larimer F."/>
            <person name="Land M.L."/>
            <person name="Hauser L.J."/>
            <person name="Kyrpides N.C."/>
            <person name="Ovchinnikova G."/>
            <person name="Kathariou S."/>
            <person name="Ramaley R.F."/>
            <person name="Rodrigues D.F."/>
            <person name="Hendrix C."/>
            <person name="Richardson P."/>
            <person name="Tiedje J.M."/>
        </authorList>
    </citation>
    <scope>NUCLEOTIDE SEQUENCE [LARGE SCALE GENOMIC DNA]</scope>
    <source>
        <strain evidence="3">ATCC BAA-1283 / AT1b</strain>
    </source>
</reference>
<sequence length="66" mass="7867">MNKKIYIGLGGALLVALFLFGLGPYIVHTVLKVFMWLTQYILPWIFLYYFIQFYKQYTAKQEKPPE</sequence>
<accession>C4L0D1</accession>
<evidence type="ECO:0000313" key="2">
    <source>
        <dbReference type="EMBL" id="ACQ70794.1"/>
    </source>
</evidence>
<keyword evidence="3" id="KW-1185">Reference proteome</keyword>
<keyword evidence="1" id="KW-1133">Transmembrane helix</keyword>
<dbReference type="AlphaFoldDB" id="C4L0D1"/>
<name>C4L0D1_EXISA</name>
<protein>
    <submittedName>
        <fullName evidence="2">Uncharacterized protein</fullName>
    </submittedName>
</protein>
<evidence type="ECO:0000256" key="1">
    <source>
        <dbReference type="SAM" id="Phobius"/>
    </source>
</evidence>
<feature type="transmembrane region" description="Helical" evidence="1">
    <location>
        <begin position="7"/>
        <end position="27"/>
    </location>
</feature>
<keyword evidence="1" id="KW-0812">Transmembrane</keyword>
<evidence type="ECO:0000313" key="3">
    <source>
        <dbReference type="Proteomes" id="UP000000716"/>
    </source>
</evidence>
<dbReference type="EMBL" id="CP001615">
    <property type="protein sequence ID" value="ACQ70794.1"/>
    <property type="molecule type" value="Genomic_DNA"/>
</dbReference>
<feature type="transmembrane region" description="Helical" evidence="1">
    <location>
        <begin position="33"/>
        <end position="51"/>
    </location>
</feature>